<evidence type="ECO:0000256" key="1">
    <source>
        <dbReference type="ARBA" id="ARBA00022676"/>
    </source>
</evidence>
<evidence type="ECO:0000313" key="3">
    <source>
        <dbReference type="EMBL" id="TVZ07113.1"/>
    </source>
</evidence>
<evidence type="ECO:0000313" key="4">
    <source>
        <dbReference type="Proteomes" id="UP000460272"/>
    </source>
</evidence>
<keyword evidence="2" id="KW-0808">Transferase</keyword>
<dbReference type="GO" id="GO:0016020">
    <property type="term" value="C:membrane"/>
    <property type="evidence" value="ECO:0007669"/>
    <property type="project" value="InterPro"/>
</dbReference>
<keyword evidence="1" id="KW-0328">Glycosyltransferase</keyword>
<dbReference type="PANTHER" id="PTHR11927">
    <property type="entry name" value="GALACTOSIDE 2-L-FUCOSYLTRANSFERASE"/>
    <property type="match status" value="1"/>
</dbReference>
<keyword evidence="4" id="KW-1185">Reference proteome</keyword>
<dbReference type="Pfam" id="PF01531">
    <property type="entry name" value="Glyco_transf_11"/>
    <property type="match status" value="1"/>
</dbReference>
<dbReference type="EMBL" id="RPFW01000001">
    <property type="protein sequence ID" value="TVZ07113.1"/>
    <property type="molecule type" value="Genomic_DNA"/>
</dbReference>
<reference evidence="3 4" key="1">
    <citation type="submission" date="2018-11" db="EMBL/GenBank/DDBJ databases">
        <title>Trebonia kvetii gen.nov., sp.nov., a novel acidophilic actinobacterium, and proposal of the new actinobacterial family Treboniaceae fam. nov.</title>
        <authorList>
            <person name="Rapoport D."/>
            <person name="Sagova-Mareckova M."/>
            <person name="Sedlacek I."/>
            <person name="Provaznik J."/>
            <person name="Kralova S."/>
            <person name="Pavlinic D."/>
            <person name="Benes V."/>
            <person name="Kopecky J."/>
        </authorList>
    </citation>
    <scope>NUCLEOTIDE SEQUENCE [LARGE SCALE GENOMIC DNA]</scope>
    <source>
        <strain evidence="3 4">15Tr583</strain>
    </source>
</reference>
<evidence type="ECO:0000256" key="2">
    <source>
        <dbReference type="ARBA" id="ARBA00022679"/>
    </source>
</evidence>
<comment type="caution">
    <text evidence="3">The sequence shown here is derived from an EMBL/GenBank/DDBJ whole genome shotgun (WGS) entry which is preliminary data.</text>
</comment>
<protein>
    <recommendedName>
        <fullName evidence="5">Alpha-1,2-fucosyltransferase</fullName>
    </recommendedName>
</protein>
<dbReference type="Proteomes" id="UP000460272">
    <property type="component" value="Unassembled WGS sequence"/>
</dbReference>
<dbReference type="GO" id="GO:0008107">
    <property type="term" value="F:galactoside 2-alpha-L-fucosyltransferase activity"/>
    <property type="evidence" value="ECO:0007669"/>
    <property type="project" value="InterPro"/>
</dbReference>
<accession>A0A6P2CBY6</accession>
<dbReference type="OrthoDB" id="9794601at2"/>
<proteinExistence type="predicted"/>
<name>A0A6P2CBY6_9ACTN</name>
<evidence type="ECO:0008006" key="5">
    <source>
        <dbReference type="Google" id="ProtNLM"/>
    </source>
</evidence>
<dbReference type="AlphaFoldDB" id="A0A6P2CBY6"/>
<gene>
    <name evidence="3" type="ORF">EAS64_07310</name>
</gene>
<organism evidence="3 4">
    <name type="scientific">Trebonia kvetii</name>
    <dbReference type="NCBI Taxonomy" id="2480626"/>
    <lineage>
        <taxon>Bacteria</taxon>
        <taxon>Bacillati</taxon>
        <taxon>Actinomycetota</taxon>
        <taxon>Actinomycetes</taxon>
        <taxon>Streptosporangiales</taxon>
        <taxon>Treboniaceae</taxon>
        <taxon>Trebonia</taxon>
    </lineage>
</organism>
<dbReference type="InterPro" id="IPR002516">
    <property type="entry name" value="Glyco_trans_11"/>
</dbReference>
<dbReference type="PANTHER" id="PTHR11927:SF9">
    <property type="entry name" value="L-FUCOSYLTRANSFERASE"/>
    <property type="match status" value="1"/>
</dbReference>
<sequence length="328" mass="37829">MRMGTEMKMWALVPRGRKVKPDGLTLYPVERLGNQLFAYAAAFAQARRLSVPCYVNKAYYDYVHPVRSFHYEYELDIFDNGLISPPENVYHLPVFLGYPARSARLWHNHVPSLVPGRGKSIFMEHSFGYDRRLHDVGPGTTLIGYFQSWRYFDDHGAEIRARMSRLTKPSDWYREMSEKIEPGTGAIVMHVRRGDYMRPGTRDFHGLATRAYYERALSYLRQMGFHGPTYVSTDSPDMVSEEFAGMGELLWIDPPPGTNPFEVVLLLSRADGLVTANSSFSWWAGYIGERAARTVIAPRPWFSNREEEMKSRDLVPPHWLTLDRDGYI</sequence>
<dbReference type="GO" id="GO:0005975">
    <property type="term" value="P:carbohydrate metabolic process"/>
    <property type="evidence" value="ECO:0007669"/>
    <property type="project" value="InterPro"/>
</dbReference>